<evidence type="ECO:0000259" key="2">
    <source>
        <dbReference type="SMART" id="SM00528"/>
    </source>
</evidence>
<organism evidence="3 4">
    <name type="scientific">Trinickia violacea</name>
    <dbReference type="NCBI Taxonomy" id="2571746"/>
    <lineage>
        <taxon>Bacteria</taxon>
        <taxon>Pseudomonadati</taxon>
        <taxon>Pseudomonadota</taxon>
        <taxon>Betaproteobacteria</taxon>
        <taxon>Burkholderiales</taxon>
        <taxon>Burkholderiaceae</taxon>
        <taxon>Trinickia</taxon>
    </lineage>
</organism>
<dbReference type="EMBL" id="CP040078">
    <property type="protein sequence ID" value="QCP55023.1"/>
    <property type="molecule type" value="Genomic_DNA"/>
</dbReference>
<feature type="region of interest" description="Disordered" evidence="1">
    <location>
        <begin position="1"/>
        <end position="31"/>
    </location>
</feature>
<accession>A0A4P8J3X1</accession>
<feature type="region of interest" description="Disordered" evidence="1">
    <location>
        <begin position="167"/>
        <end position="190"/>
    </location>
</feature>
<dbReference type="SUPFAM" id="SSF81273">
    <property type="entry name" value="H-NS histone-like proteins"/>
    <property type="match status" value="1"/>
</dbReference>
<protein>
    <submittedName>
        <fullName evidence="3">H-NS histone family protein</fullName>
    </submittedName>
</protein>
<dbReference type="AlphaFoldDB" id="A0A4P8J3X1"/>
<feature type="domain" description="DNA-binding protein H-NS-like C-terminal" evidence="2">
    <location>
        <begin position="167"/>
        <end position="206"/>
    </location>
</feature>
<reference evidence="3 4" key="1">
    <citation type="submission" date="2019-05" db="EMBL/GenBank/DDBJ databases">
        <title>Burkholderia sp. DHOD12, isolated from subtropical forest soil.</title>
        <authorList>
            <person name="Gao Z.-H."/>
            <person name="Qiu L.-H."/>
        </authorList>
    </citation>
    <scope>NUCLEOTIDE SEQUENCE [LARGE SCALE GENOMIC DNA]</scope>
    <source>
        <strain evidence="3 4">DHOD12</strain>
    </source>
</reference>
<keyword evidence="4" id="KW-1185">Reference proteome</keyword>
<dbReference type="Gene3D" id="4.10.430.30">
    <property type="match status" value="1"/>
</dbReference>
<dbReference type="Proteomes" id="UP000298656">
    <property type="component" value="Chromosome 2"/>
</dbReference>
<evidence type="ECO:0000313" key="4">
    <source>
        <dbReference type="Proteomes" id="UP000298656"/>
    </source>
</evidence>
<sequence>MYGRWKLKSKETHTHPASQHKRHQTPKPDFESALEELQVSNAAPIPAAAESANSNERRTEDILAPHLDARFQSGEQRYAAWLASRHGTHLDGSEGGTLNAAARYNAALEASATKICDCLLEYEDLVAKQAAARTQKRNEIIADIRRLVIALKITGCELGIGSRMDEPSTRLPPLPKYRNPATGETWSGRGRVPAWLAGRDRQQFRINPEPK</sequence>
<evidence type="ECO:0000256" key="1">
    <source>
        <dbReference type="SAM" id="MobiDB-lite"/>
    </source>
</evidence>
<dbReference type="KEGG" id="tvl:FAZ95_36225"/>
<dbReference type="Pfam" id="PF00816">
    <property type="entry name" value="Histone_HNS"/>
    <property type="match status" value="1"/>
</dbReference>
<gene>
    <name evidence="3" type="ORF">FAZ95_36225</name>
</gene>
<dbReference type="SMART" id="SM00528">
    <property type="entry name" value="HNS"/>
    <property type="match status" value="1"/>
</dbReference>
<dbReference type="GO" id="GO:0003677">
    <property type="term" value="F:DNA binding"/>
    <property type="evidence" value="ECO:0007669"/>
    <property type="project" value="InterPro"/>
</dbReference>
<proteinExistence type="predicted"/>
<evidence type="ECO:0000313" key="3">
    <source>
        <dbReference type="EMBL" id="QCP55023.1"/>
    </source>
</evidence>
<name>A0A4P8J3X1_9BURK</name>
<dbReference type="InterPro" id="IPR027444">
    <property type="entry name" value="H-NS_C_dom"/>
</dbReference>
<dbReference type="OrthoDB" id="5297879at2"/>